<organism evidence="1 2">
    <name type="scientific">Candidatus Contendibacter odensensis</name>
    <dbReference type="NCBI Taxonomy" id="1400860"/>
    <lineage>
        <taxon>Bacteria</taxon>
        <taxon>Pseudomonadati</taxon>
        <taxon>Pseudomonadota</taxon>
        <taxon>Gammaproteobacteria</taxon>
        <taxon>Candidatus Competibacteraceae</taxon>
        <taxon>Candidatus Contendibacter</taxon>
    </lineage>
</organism>
<comment type="caution">
    <text evidence="1">The sequence shown here is derived from an EMBL/GenBank/DDBJ whole genome shotgun (WGS) entry which is preliminary data.</text>
</comment>
<evidence type="ECO:0000313" key="1">
    <source>
        <dbReference type="EMBL" id="PIE83457.1"/>
    </source>
</evidence>
<gene>
    <name evidence="1" type="ORF">CSA09_00865</name>
</gene>
<dbReference type="AlphaFoldDB" id="A0A2G6PFX6"/>
<dbReference type="EMBL" id="PDTV01000004">
    <property type="protein sequence ID" value="PIE83457.1"/>
    <property type="molecule type" value="Genomic_DNA"/>
</dbReference>
<accession>A0A2G6PFX6</accession>
<name>A0A2G6PFX6_9GAMM</name>
<dbReference type="Proteomes" id="UP000229278">
    <property type="component" value="Unassembled WGS sequence"/>
</dbReference>
<reference evidence="1 2" key="1">
    <citation type="submission" date="2017-10" db="EMBL/GenBank/DDBJ databases">
        <title>Novel microbial diversity and functional potential in the marine mammal oral microbiome.</title>
        <authorList>
            <person name="Dudek N.K."/>
            <person name="Sun C.L."/>
            <person name="Burstein D."/>
            <person name="Kantor R.S."/>
            <person name="Aliaga Goltsman D.S."/>
            <person name="Bik E.M."/>
            <person name="Thomas B.C."/>
            <person name="Banfield J.F."/>
            <person name="Relman D.A."/>
        </authorList>
    </citation>
    <scope>NUCLEOTIDE SEQUENCE [LARGE SCALE GENOMIC DNA]</scope>
    <source>
        <strain evidence="1">DOLJORAL78_50_517</strain>
    </source>
</reference>
<proteinExistence type="predicted"/>
<sequence>MNTSISALLKLMAHNRHEYGDRLVTIMSQSRAWIFSSKQQLSLLKRNKSCNIATNYVIFGIIYTGSRSQAVDAIHQQNDDSNTDMAGIIVMPCSKLIGVLGNLI</sequence>
<evidence type="ECO:0000313" key="2">
    <source>
        <dbReference type="Proteomes" id="UP000229278"/>
    </source>
</evidence>
<protein>
    <submittedName>
        <fullName evidence="1">Uncharacterized protein</fullName>
    </submittedName>
</protein>